<feature type="coiled-coil region" evidence="1">
    <location>
        <begin position="17"/>
        <end position="44"/>
    </location>
</feature>
<keyword evidence="3" id="KW-1185">Reference proteome</keyword>
<proteinExistence type="predicted"/>
<gene>
    <name evidence="2" type="ORF">OVN521_LOCUS29394</name>
</gene>
<reference evidence="2" key="1">
    <citation type="submission" date="2021-02" db="EMBL/GenBank/DDBJ databases">
        <authorList>
            <person name="Nowell W R."/>
        </authorList>
    </citation>
    <scope>NUCLEOTIDE SEQUENCE</scope>
</reference>
<dbReference type="AlphaFoldDB" id="A0A820F619"/>
<organism evidence="2 3">
    <name type="scientific">Rotaria magnacalcarata</name>
    <dbReference type="NCBI Taxonomy" id="392030"/>
    <lineage>
        <taxon>Eukaryota</taxon>
        <taxon>Metazoa</taxon>
        <taxon>Spiralia</taxon>
        <taxon>Gnathifera</taxon>
        <taxon>Rotifera</taxon>
        <taxon>Eurotatoria</taxon>
        <taxon>Bdelloidea</taxon>
        <taxon>Philodinida</taxon>
        <taxon>Philodinidae</taxon>
        <taxon>Rotaria</taxon>
    </lineage>
</organism>
<protein>
    <submittedName>
        <fullName evidence="2">Uncharacterized protein</fullName>
    </submittedName>
</protein>
<feature type="non-terminal residue" evidence="2">
    <location>
        <position position="1"/>
    </location>
</feature>
<name>A0A820F619_9BILA</name>
<dbReference type="EMBL" id="CAJOBG010009054">
    <property type="protein sequence ID" value="CAF4257853.1"/>
    <property type="molecule type" value="Genomic_DNA"/>
</dbReference>
<sequence length="324" mass="37428">AHTSSTKTTKTTVLYDIDSLLQENRALREKINELEEQLMFQRETSTPFPNESSYNYLKGICSLYDQSQRAENKKLVELSNVLPYIELIEMSYEKLKANNAPLLKDINELVKCLHAPATISQSMFSATISLKCRHLRENQNVGHSQNANQVWLINDEPLMKNNKPTTVFAPDTNSVDFNIIDDNYTVLFSRIPFVSADYLEAFILLAVNRRSCPTSYDIAASMMIFKVRRLQNNKDIDLICKLLNTFNIRNAPITMKSVETKLHRKFNLKEYFKCFYICSECGSSNTTYSHKCPNCNVSNLVEFYLYPVQQQIQQLLLVKGFYEK</sequence>
<keyword evidence="1" id="KW-0175">Coiled coil</keyword>
<evidence type="ECO:0000313" key="2">
    <source>
        <dbReference type="EMBL" id="CAF4257853.1"/>
    </source>
</evidence>
<evidence type="ECO:0000256" key="1">
    <source>
        <dbReference type="SAM" id="Coils"/>
    </source>
</evidence>
<dbReference type="Proteomes" id="UP000663866">
    <property type="component" value="Unassembled WGS sequence"/>
</dbReference>
<evidence type="ECO:0000313" key="3">
    <source>
        <dbReference type="Proteomes" id="UP000663866"/>
    </source>
</evidence>
<comment type="caution">
    <text evidence="2">The sequence shown here is derived from an EMBL/GenBank/DDBJ whole genome shotgun (WGS) entry which is preliminary data.</text>
</comment>
<accession>A0A820F619</accession>